<feature type="domain" description="VTT" evidence="7">
    <location>
        <begin position="64"/>
        <end position="182"/>
    </location>
</feature>
<dbReference type="InterPro" id="IPR032816">
    <property type="entry name" value="VTT_dom"/>
</dbReference>
<dbReference type="OrthoDB" id="9812980at2"/>
<keyword evidence="2 6" id="KW-1003">Cell membrane</keyword>
<feature type="transmembrane region" description="Helical" evidence="6">
    <location>
        <begin position="42"/>
        <end position="71"/>
    </location>
</feature>
<dbReference type="EMBL" id="MJGC01000077">
    <property type="protein sequence ID" value="OEJ73911.1"/>
    <property type="molecule type" value="Genomic_DNA"/>
</dbReference>
<keyword evidence="5 6" id="KW-0472">Membrane</keyword>
<feature type="transmembrane region" description="Helical" evidence="6">
    <location>
        <begin position="159"/>
        <end position="179"/>
    </location>
</feature>
<sequence length="230" mass="25326">MKGCVNNKKPLIITAIILILLIGGFAAIALKDRFPQIQDWLLSLGVWALPAFISMYVGASIIGIPSAILMLASGSLFGFFKGWGIVSLADTLSVVLCYGLGRTIARQWVKKWISNRKQFVALDRAVEHKGWKIVLFARLSPLLPSNILNYGFSLTKINFWHYLFFTWVGMLPVTGFYVYLGSLGGNLMRGQQSPGQLGLQLLGLGATILAIIYTTRLAKKTLSESLEAED</sequence>
<accession>A0A1E5QH36</accession>
<dbReference type="GO" id="GO:0005886">
    <property type="term" value="C:plasma membrane"/>
    <property type="evidence" value="ECO:0007669"/>
    <property type="project" value="UniProtKB-SubCell"/>
</dbReference>
<evidence type="ECO:0000256" key="1">
    <source>
        <dbReference type="ARBA" id="ARBA00004651"/>
    </source>
</evidence>
<dbReference type="PANTHER" id="PTHR12677:SF59">
    <property type="entry name" value="GOLGI APPARATUS MEMBRANE PROTEIN TVP38-RELATED"/>
    <property type="match status" value="1"/>
</dbReference>
<dbReference type="AlphaFoldDB" id="A0A1E5QH36"/>
<comment type="caution">
    <text evidence="8">The sequence shown here is derived from an EMBL/GenBank/DDBJ whole genome shotgun (WGS) entry which is preliminary data.</text>
</comment>
<keyword evidence="4 6" id="KW-1133">Transmembrane helix</keyword>
<evidence type="ECO:0000256" key="2">
    <source>
        <dbReference type="ARBA" id="ARBA00022475"/>
    </source>
</evidence>
<dbReference type="STRING" id="1781255.BH720_17595"/>
<proteinExistence type="inferred from homology"/>
<name>A0A1E5QH36_9CYAN</name>
<protein>
    <recommendedName>
        <fullName evidence="6">TVP38/TMEM64 family membrane protein</fullName>
    </recommendedName>
</protein>
<reference evidence="8" key="1">
    <citation type="submission" date="2016-09" db="EMBL/GenBank/DDBJ databases">
        <title>Draft genome of thermotolerant cyanobacterium Desertifilum sp. strain IPPAS B-1220.</title>
        <authorList>
            <person name="Sinetova M.A."/>
            <person name="Bolakhan K."/>
            <person name="Zayadan B.K."/>
            <person name="Mironov K.S."/>
            <person name="Ustinova V."/>
            <person name="Kupriyanova E.V."/>
            <person name="Sidorov R.A."/>
            <person name="Skrypnik A.N."/>
            <person name="Gogoleva N.E."/>
            <person name="Gogolev Y.V."/>
            <person name="Los D.A."/>
        </authorList>
    </citation>
    <scope>NUCLEOTIDE SEQUENCE [LARGE SCALE GENOMIC DNA]</scope>
    <source>
        <strain evidence="8">IPPAS B-1220</strain>
    </source>
</reference>
<dbReference type="InterPro" id="IPR015414">
    <property type="entry name" value="TMEM64"/>
</dbReference>
<keyword evidence="3 6" id="KW-0812">Transmembrane</keyword>
<evidence type="ECO:0000256" key="3">
    <source>
        <dbReference type="ARBA" id="ARBA00022692"/>
    </source>
</evidence>
<evidence type="ECO:0000259" key="7">
    <source>
        <dbReference type="Pfam" id="PF09335"/>
    </source>
</evidence>
<organism evidence="8">
    <name type="scientific">Desertifilum tharense IPPAS B-1220</name>
    <dbReference type="NCBI Taxonomy" id="1781255"/>
    <lineage>
        <taxon>Bacteria</taxon>
        <taxon>Bacillati</taxon>
        <taxon>Cyanobacteriota</taxon>
        <taxon>Cyanophyceae</taxon>
        <taxon>Desertifilales</taxon>
        <taxon>Desertifilaceae</taxon>
        <taxon>Desertifilum</taxon>
    </lineage>
</organism>
<feature type="transmembrane region" description="Helical" evidence="6">
    <location>
        <begin position="83"/>
        <end position="101"/>
    </location>
</feature>
<gene>
    <name evidence="8" type="ORF">BH720_17595</name>
</gene>
<evidence type="ECO:0000256" key="4">
    <source>
        <dbReference type="ARBA" id="ARBA00022989"/>
    </source>
</evidence>
<feature type="transmembrane region" description="Helical" evidence="6">
    <location>
        <begin position="199"/>
        <end position="218"/>
    </location>
</feature>
<dbReference type="PANTHER" id="PTHR12677">
    <property type="entry name" value="GOLGI APPARATUS MEMBRANE PROTEIN TVP38-RELATED"/>
    <property type="match status" value="1"/>
</dbReference>
<evidence type="ECO:0000256" key="5">
    <source>
        <dbReference type="ARBA" id="ARBA00023136"/>
    </source>
</evidence>
<dbReference type="Pfam" id="PF09335">
    <property type="entry name" value="VTT_dom"/>
    <property type="match status" value="1"/>
</dbReference>
<feature type="transmembrane region" description="Helical" evidence="6">
    <location>
        <begin position="12"/>
        <end position="30"/>
    </location>
</feature>
<evidence type="ECO:0000313" key="8">
    <source>
        <dbReference type="EMBL" id="OEJ73911.1"/>
    </source>
</evidence>
<comment type="similarity">
    <text evidence="6">Belongs to the TVP38/TMEM64 family.</text>
</comment>
<evidence type="ECO:0000256" key="6">
    <source>
        <dbReference type="RuleBase" id="RU366058"/>
    </source>
</evidence>
<comment type="subcellular location">
    <subcellularLocation>
        <location evidence="1 6">Cell membrane</location>
        <topology evidence="1 6">Multi-pass membrane protein</topology>
    </subcellularLocation>
</comment>